<feature type="transmembrane region" description="Helical" evidence="6">
    <location>
        <begin position="269"/>
        <end position="293"/>
    </location>
</feature>
<feature type="transmembrane region" description="Helical" evidence="6">
    <location>
        <begin position="238"/>
        <end position="257"/>
    </location>
</feature>
<feature type="transmembrane region" description="Helical" evidence="6">
    <location>
        <begin position="208"/>
        <end position="226"/>
    </location>
</feature>
<keyword evidence="5 6" id="KW-0472">Membrane</keyword>
<keyword evidence="2" id="KW-1003">Cell membrane</keyword>
<evidence type="ECO:0000313" key="7">
    <source>
        <dbReference type="EMBL" id="MPM62865.1"/>
    </source>
</evidence>
<keyword evidence="3 6" id="KW-0812">Transmembrane</keyword>
<proteinExistence type="predicted"/>
<dbReference type="EMBL" id="VSSQ01019087">
    <property type="protein sequence ID" value="MPM62865.1"/>
    <property type="molecule type" value="Genomic_DNA"/>
</dbReference>
<reference evidence="7" key="1">
    <citation type="submission" date="2019-08" db="EMBL/GenBank/DDBJ databases">
        <authorList>
            <person name="Kucharzyk K."/>
            <person name="Murdoch R.W."/>
            <person name="Higgins S."/>
            <person name="Loffler F."/>
        </authorList>
    </citation>
    <scope>NUCLEOTIDE SEQUENCE</scope>
</reference>
<evidence type="ECO:0000256" key="1">
    <source>
        <dbReference type="ARBA" id="ARBA00004651"/>
    </source>
</evidence>
<evidence type="ECO:0000256" key="2">
    <source>
        <dbReference type="ARBA" id="ARBA00022475"/>
    </source>
</evidence>
<evidence type="ECO:0000256" key="5">
    <source>
        <dbReference type="ARBA" id="ARBA00023136"/>
    </source>
</evidence>
<feature type="transmembrane region" description="Helical" evidence="6">
    <location>
        <begin position="63"/>
        <end position="81"/>
    </location>
</feature>
<gene>
    <name evidence="7" type="ORF">SDC9_109743</name>
</gene>
<dbReference type="Pfam" id="PF03631">
    <property type="entry name" value="Virul_fac_BrkB"/>
    <property type="match status" value="1"/>
</dbReference>
<dbReference type="GO" id="GO:0005886">
    <property type="term" value="C:plasma membrane"/>
    <property type="evidence" value="ECO:0007669"/>
    <property type="project" value="UniProtKB-SubCell"/>
</dbReference>
<protein>
    <submittedName>
        <fullName evidence="7">Uncharacterized protein</fullName>
    </submittedName>
</protein>
<sequence length="310" mass="35792">MKRYENIRHTYQRILKFLFNDIWHLDMSELSIMRARMIKYLKVFIITIKGFASDKVSLQATSLSYFSAMSVVPFVAIMFAITNGFGAGDSLQHLLYTYFQGNEEIISYILTFAENIIKTSRNGLFGVISFLFLLSTIIWLMLNIEKAFNEIWKLENGRSLKKRALYYFTLLLVSPFVIFIFLTLALVYSSTLQSVGLEIDRYVPVTSIFTWITAYFFIAGVFTLMYKFIPNTKVKLSAAFNSALILAFAFIVVQFFYLETQIMVTGLSAVYGVFAAIPLFMVWMNISWTLILFGAELSHAFQNVDNYKYM</sequence>
<comment type="caution">
    <text evidence="7">The sequence shown here is derived from an EMBL/GenBank/DDBJ whole genome shotgun (WGS) entry which is preliminary data.</text>
</comment>
<name>A0A645BBP4_9ZZZZ</name>
<feature type="transmembrane region" description="Helical" evidence="6">
    <location>
        <begin position="165"/>
        <end position="188"/>
    </location>
</feature>
<evidence type="ECO:0000256" key="4">
    <source>
        <dbReference type="ARBA" id="ARBA00022989"/>
    </source>
</evidence>
<dbReference type="PANTHER" id="PTHR30213">
    <property type="entry name" value="INNER MEMBRANE PROTEIN YHJD"/>
    <property type="match status" value="1"/>
</dbReference>
<organism evidence="7">
    <name type="scientific">bioreactor metagenome</name>
    <dbReference type="NCBI Taxonomy" id="1076179"/>
    <lineage>
        <taxon>unclassified sequences</taxon>
        <taxon>metagenomes</taxon>
        <taxon>ecological metagenomes</taxon>
    </lineage>
</organism>
<dbReference type="AlphaFoldDB" id="A0A645BBP4"/>
<accession>A0A645BBP4</accession>
<comment type="subcellular location">
    <subcellularLocation>
        <location evidence="1">Cell membrane</location>
        <topology evidence="1">Multi-pass membrane protein</topology>
    </subcellularLocation>
</comment>
<evidence type="ECO:0000256" key="6">
    <source>
        <dbReference type="SAM" id="Phobius"/>
    </source>
</evidence>
<keyword evidence="4 6" id="KW-1133">Transmembrane helix</keyword>
<dbReference type="NCBIfam" id="TIGR00765">
    <property type="entry name" value="yihY_not_rbn"/>
    <property type="match status" value="1"/>
</dbReference>
<dbReference type="PIRSF" id="PIRSF035875">
    <property type="entry name" value="RNase_BN"/>
    <property type="match status" value="1"/>
</dbReference>
<dbReference type="InterPro" id="IPR017039">
    <property type="entry name" value="Virul_fac_BrkB"/>
</dbReference>
<dbReference type="PANTHER" id="PTHR30213:SF0">
    <property type="entry name" value="UPF0761 MEMBRANE PROTEIN YIHY"/>
    <property type="match status" value="1"/>
</dbReference>
<evidence type="ECO:0000256" key="3">
    <source>
        <dbReference type="ARBA" id="ARBA00022692"/>
    </source>
</evidence>
<feature type="transmembrane region" description="Helical" evidence="6">
    <location>
        <begin position="124"/>
        <end position="144"/>
    </location>
</feature>